<keyword evidence="1" id="KW-0812">Transmembrane</keyword>
<evidence type="ECO:0000313" key="2">
    <source>
        <dbReference type="EMBL" id="MCP2168095.1"/>
    </source>
</evidence>
<evidence type="ECO:0000313" key="3">
    <source>
        <dbReference type="Proteomes" id="UP001206128"/>
    </source>
</evidence>
<organism evidence="2 3">
    <name type="scientific">Goodfellowiella coeruleoviolacea</name>
    <dbReference type="NCBI Taxonomy" id="334858"/>
    <lineage>
        <taxon>Bacteria</taxon>
        <taxon>Bacillati</taxon>
        <taxon>Actinomycetota</taxon>
        <taxon>Actinomycetes</taxon>
        <taxon>Pseudonocardiales</taxon>
        <taxon>Pseudonocardiaceae</taxon>
        <taxon>Goodfellowiella</taxon>
    </lineage>
</organism>
<evidence type="ECO:0000256" key="1">
    <source>
        <dbReference type="SAM" id="Phobius"/>
    </source>
</evidence>
<feature type="transmembrane region" description="Helical" evidence="1">
    <location>
        <begin position="12"/>
        <end position="34"/>
    </location>
</feature>
<accession>A0AAE3KI46</accession>
<reference evidence="2" key="1">
    <citation type="submission" date="2022-06" db="EMBL/GenBank/DDBJ databases">
        <title>Genomic Encyclopedia of Archaeal and Bacterial Type Strains, Phase II (KMG-II): from individual species to whole genera.</title>
        <authorList>
            <person name="Goeker M."/>
        </authorList>
    </citation>
    <scope>NUCLEOTIDE SEQUENCE</scope>
    <source>
        <strain evidence="2">DSM 43935</strain>
    </source>
</reference>
<feature type="transmembrane region" description="Helical" evidence="1">
    <location>
        <begin position="180"/>
        <end position="198"/>
    </location>
</feature>
<dbReference type="InterPro" id="IPR021354">
    <property type="entry name" value="DUF2975"/>
</dbReference>
<dbReference type="Proteomes" id="UP001206128">
    <property type="component" value="Unassembled WGS sequence"/>
</dbReference>
<protein>
    <recommendedName>
        <fullName evidence="4">DUF2975 domain-containing protein</fullName>
    </recommendedName>
</protein>
<proteinExistence type="predicted"/>
<keyword evidence="3" id="KW-1185">Reference proteome</keyword>
<dbReference type="RefSeq" id="WP_253775605.1">
    <property type="nucleotide sequence ID" value="NZ_JAMTCK010000012.1"/>
</dbReference>
<feature type="transmembrane region" description="Helical" evidence="1">
    <location>
        <begin position="95"/>
        <end position="114"/>
    </location>
</feature>
<sequence>MRNRDPLEPAASLVRMVAAFAGVLAVLAVLLRIFGTGGSLFGFGAETVCVEARAGLVPNVLSSAELAPDTAAGVNASPASVSLCTAAPTWSQRTLLVLTQLPSFLVFAAALVLATRAIRLAGRGGIFTAATAGRLRLLGWFVLLGEVVVTLVETIARSALASTMLTQPLGGQFGLNDWNPPVLAVFLGAVLISMARIMRVGTAMREDLEGTV</sequence>
<name>A0AAE3KI46_9PSEU</name>
<feature type="transmembrane region" description="Helical" evidence="1">
    <location>
        <begin position="135"/>
        <end position="160"/>
    </location>
</feature>
<keyword evidence="1" id="KW-1133">Transmembrane helix</keyword>
<evidence type="ECO:0008006" key="4">
    <source>
        <dbReference type="Google" id="ProtNLM"/>
    </source>
</evidence>
<dbReference type="AlphaFoldDB" id="A0AAE3KI46"/>
<comment type="caution">
    <text evidence="2">The sequence shown here is derived from an EMBL/GenBank/DDBJ whole genome shotgun (WGS) entry which is preliminary data.</text>
</comment>
<keyword evidence="1" id="KW-0472">Membrane</keyword>
<dbReference type="Pfam" id="PF11188">
    <property type="entry name" value="DUF2975"/>
    <property type="match status" value="1"/>
</dbReference>
<gene>
    <name evidence="2" type="ORF">LX83_004969</name>
</gene>
<dbReference type="EMBL" id="JAMTCK010000012">
    <property type="protein sequence ID" value="MCP2168095.1"/>
    <property type="molecule type" value="Genomic_DNA"/>
</dbReference>